<reference evidence="3 4" key="1">
    <citation type="submission" date="2018-10" db="EMBL/GenBank/DDBJ databases">
        <title>Genome sequencing of Mucilaginibacter sp. HYN0043.</title>
        <authorList>
            <person name="Kim M."/>
            <person name="Yi H."/>
        </authorList>
    </citation>
    <scope>NUCLEOTIDE SEQUENCE [LARGE SCALE GENOMIC DNA]</scope>
    <source>
        <strain evidence="3 4">HYN0043</strain>
    </source>
</reference>
<dbReference type="SUPFAM" id="SSF82771">
    <property type="entry name" value="GIY-YIG endonuclease"/>
    <property type="match status" value="1"/>
</dbReference>
<dbReference type="PANTHER" id="PTHR34477">
    <property type="entry name" value="UPF0213 PROTEIN YHBQ"/>
    <property type="match status" value="1"/>
</dbReference>
<dbReference type="KEGG" id="muh:HYN43_022025"/>
<sequence length="88" mass="10359">MFTVYVLYSPTFDQIYIGYTSDLENRFLSHNQLATKGHTVKYRPWVIAYTEEFPTKSEALIREKQLKSSNGRQFIRNMISKKFNASNV</sequence>
<dbReference type="RefSeq" id="WP_119406088.1">
    <property type="nucleotide sequence ID" value="NZ_CP032869.1"/>
</dbReference>
<dbReference type="InterPro" id="IPR000305">
    <property type="entry name" value="GIY-YIG_endonuc"/>
</dbReference>
<keyword evidence="4" id="KW-1185">Reference proteome</keyword>
<dbReference type="EMBL" id="CP032869">
    <property type="protein sequence ID" value="AYL97806.1"/>
    <property type="molecule type" value="Genomic_DNA"/>
</dbReference>
<evidence type="ECO:0000259" key="2">
    <source>
        <dbReference type="PROSITE" id="PS50164"/>
    </source>
</evidence>
<evidence type="ECO:0000256" key="1">
    <source>
        <dbReference type="ARBA" id="ARBA00007435"/>
    </source>
</evidence>
<dbReference type="AlphaFoldDB" id="A0A494VQH2"/>
<gene>
    <name evidence="3" type="ORF">HYN43_022025</name>
</gene>
<evidence type="ECO:0000313" key="3">
    <source>
        <dbReference type="EMBL" id="AYL97806.1"/>
    </source>
</evidence>
<dbReference type="InterPro" id="IPR050190">
    <property type="entry name" value="UPF0213_domain"/>
</dbReference>
<dbReference type="OrthoDB" id="677560at2"/>
<dbReference type="PROSITE" id="PS50164">
    <property type="entry name" value="GIY_YIG"/>
    <property type="match status" value="1"/>
</dbReference>
<dbReference type="Gene3D" id="3.40.1440.10">
    <property type="entry name" value="GIY-YIG endonuclease"/>
    <property type="match status" value="1"/>
</dbReference>
<dbReference type="PANTHER" id="PTHR34477:SF1">
    <property type="entry name" value="UPF0213 PROTEIN YHBQ"/>
    <property type="match status" value="1"/>
</dbReference>
<accession>A0A494VQH2</accession>
<dbReference type="Pfam" id="PF01541">
    <property type="entry name" value="GIY-YIG"/>
    <property type="match status" value="1"/>
</dbReference>
<protein>
    <submittedName>
        <fullName evidence="3">GIY-YIG nuclease family protein</fullName>
    </submittedName>
</protein>
<comment type="similarity">
    <text evidence="1">Belongs to the UPF0213 family.</text>
</comment>
<organism evidence="3 4">
    <name type="scientific">Mucilaginibacter celer</name>
    <dbReference type="NCBI Taxonomy" id="2305508"/>
    <lineage>
        <taxon>Bacteria</taxon>
        <taxon>Pseudomonadati</taxon>
        <taxon>Bacteroidota</taxon>
        <taxon>Sphingobacteriia</taxon>
        <taxon>Sphingobacteriales</taxon>
        <taxon>Sphingobacteriaceae</taxon>
        <taxon>Mucilaginibacter</taxon>
    </lineage>
</organism>
<name>A0A494VQH2_9SPHI</name>
<evidence type="ECO:0000313" key="4">
    <source>
        <dbReference type="Proteomes" id="UP000270046"/>
    </source>
</evidence>
<feature type="domain" description="GIY-YIG" evidence="2">
    <location>
        <begin position="1"/>
        <end position="76"/>
    </location>
</feature>
<dbReference type="Proteomes" id="UP000270046">
    <property type="component" value="Chromosome"/>
</dbReference>
<proteinExistence type="inferred from homology"/>
<dbReference type="CDD" id="cd10449">
    <property type="entry name" value="GIY-YIG_SLX1_like"/>
    <property type="match status" value="1"/>
</dbReference>
<dbReference type="InterPro" id="IPR035901">
    <property type="entry name" value="GIY-YIG_endonuc_sf"/>
</dbReference>